<dbReference type="InterPro" id="IPR036770">
    <property type="entry name" value="Ankyrin_rpt-contain_sf"/>
</dbReference>
<dbReference type="Pfam" id="PF12796">
    <property type="entry name" value="Ank_2"/>
    <property type="match status" value="1"/>
</dbReference>
<evidence type="ECO:0000256" key="3">
    <source>
        <dbReference type="ARBA" id="ARBA00022833"/>
    </source>
</evidence>
<feature type="non-terminal residue" evidence="7">
    <location>
        <position position="1"/>
    </location>
</feature>
<feature type="repeat" description="ANK" evidence="4">
    <location>
        <begin position="539"/>
        <end position="567"/>
    </location>
</feature>
<dbReference type="PROSITE" id="PS50865">
    <property type="entry name" value="ZF_MYND_2"/>
    <property type="match status" value="1"/>
</dbReference>
<keyword evidence="4" id="KW-0040">ANK repeat</keyword>
<dbReference type="PANTHER" id="PTHR15897">
    <property type="entry name" value="ANKYRIN REPEAT AND MYND DOMAIN PROTEIN 1"/>
    <property type="match status" value="1"/>
</dbReference>
<dbReference type="InterPro" id="IPR053064">
    <property type="entry name" value="Ankyrin-MYND_domain-protein"/>
</dbReference>
<dbReference type="PROSITE" id="PS01360">
    <property type="entry name" value="ZF_MYND_1"/>
    <property type="match status" value="1"/>
</dbReference>
<dbReference type="InterPro" id="IPR002893">
    <property type="entry name" value="Znf_MYND"/>
</dbReference>
<dbReference type="SMART" id="SM00248">
    <property type="entry name" value="ANK"/>
    <property type="match status" value="5"/>
</dbReference>
<evidence type="ECO:0000256" key="1">
    <source>
        <dbReference type="ARBA" id="ARBA00022723"/>
    </source>
</evidence>
<dbReference type="OrthoDB" id="48314at2759"/>
<dbReference type="Gene3D" id="6.10.140.2220">
    <property type="match status" value="1"/>
</dbReference>
<dbReference type="Pfam" id="PF00023">
    <property type="entry name" value="Ank"/>
    <property type="match status" value="1"/>
</dbReference>
<proteinExistence type="predicted"/>
<dbReference type="PROSITE" id="PS50088">
    <property type="entry name" value="ANK_REPEAT"/>
    <property type="match status" value="2"/>
</dbReference>
<organism evidence="7">
    <name type="scientific">Tetraodon nigroviridis</name>
    <name type="common">Spotted green pufferfish</name>
    <name type="synonym">Chelonodon nigroviridis</name>
    <dbReference type="NCBI Taxonomy" id="99883"/>
    <lineage>
        <taxon>Eukaryota</taxon>
        <taxon>Metazoa</taxon>
        <taxon>Chordata</taxon>
        <taxon>Craniata</taxon>
        <taxon>Vertebrata</taxon>
        <taxon>Euteleostomi</taxon>
        <taxon>Actinopterygii</taxon>
        <taxon>Neopterygii</taxon>
        <taxon>Teleostei</taxon>
        <taxon>Neoteleostei</taxon>
        <taxon>Acanthomorphata</taxon>
        <taxon>Eupercaria</taxon>
        <taxon>Tetraodontiformes</taxon>
        <taxon>Tetradontoidea</taxon>
        <taxon>Tetraodontidae</taxon>
        <taxon>Tetraodon</taxon>
    </lineage>
</organism>
<evidence type="ECO:0000256" key="5">
    <source>
        <dbReference type="PROSITE-ProRule" id="PRU00134"/>
    </source>
</evidence>
<evidence type="ECO:0000256" key="2">
    <source>
        <dbReference type="ARBA" id="ARBA00022771"/>
    </source>
</evidence>
<dbReference type="InterPro" id="IPR002110">
    <property type="entry name" value="Ankyrin_rpt"/>
</dbReference>
<dbReference type="AlphaFoldDB" id="Q4STD0"/>
<evidence type="ECO:0000313" key="7">
    <source>
        <dbReference type="EMBL" id="CAF96102.1"/>
    </source>
</evidence>
<keyword evidence="1" id="KW-0479">Metal-binding</keyword>
<dbReference type="Pfam" id="PF01753">
    <property type="entry name" value="zf-MYND"/>
    <property type="match status" value="1"/>
</dbReference>
<feature type="domain" description="MYND-type" evidence="6">
    <location>
        <begin position="747"/>
        <end position="787"/>
    </location>
</feature>
<dbReference type="PROSITE" id="PS50297">
    <property type="entry name" value="ANK_REP_REGION"/>
    <property type="match status" value="2"/>
</dbReference>
<reference evidence="7" key="2">
    <citation type="submission" date="2004-02" db="EMBL/GenBank/DDBJ databases">
        <authorList>
            <consortium name="Genoscope"/>
            <consortium name="Whitehead Institute Centre for Genome Research"/>
        </authorList>
    </citation>
    <scope>NUCLEOTIDE SEQUENCE</scope>
</reference>
<dbReference type="KEGG" id="tng:GSTEN00013012G001"/>
<name>Q4STD0_TETNG</name>
<gene>
    <name evidence="7" type="ORF">GSTENG00013012001</name>
</gene>
<accession>Q4STD0</accession>
<dbReference type="EMBL" id="CAAE01014243">
    <property type="protein sequence ID" value="CAF96102.1"/>
    <property type="molecule type" value="Genomic_DNA"/>
</dbReference>
<reference evidence="7" key="1">
    <citation type="journal article" date="2004" name="Nature">
        <title>Genome duplication in the teleost fish Tetraodon nigroviridis reveals the early vertebrate proto-karyotype.</title>
        <authorList>
            <person name="Jaillon O."/>
            <person name="Aury J.-M."/>
            <person name="Brunet F."/>
            <person name="Petit J.-L."/>
            <person name="Stange-Thomann N."/>
            <person name="Mauceli E."/>
            <person name="Bouneau L."/>
            <person name="Fischer C."/>
            <person name="Ozouf-Costaz C."/>
            <person name="Bernot A."/>
            <person name="Nicaud S."/>
            <person name="Jaffe D."/>
            <person name="Fisher S."/>
            <person name="Lutfalla G."/>
            <person name="Dossat C."/>
            <person name="Segurens B."/>
            <person name="Dasilva C."/>
            <person name="Salanoubat M."/>
            <person name="Levy M."/>
            <person name="Boudet N."/>
            <person name="Castellano S."/>
            <person name="Anthouard V."/>
            <person name="Jubin C."/>
            <person name="Castelli V."/>
            <person name="Katinka M."/>
            <person name="Vacherie B."/>
            <person name="Biemont C."/>
            <person name="Skalli Z."/>
            <person name="Cattolico L."/>
            <person name="Poulain J."/>
            <person name="De Berardinis V."/>
            <person name="Cruaud C."/>
            <person name="Duprat S."/>
            <person name="Brottier P."/>
            <person name="Coutanceau J.-P."/>
            <person name="Gouzy J."/>
            <person name="Parra G."/>
            <person name="Lardier G."/>
            <person name="Chapple C."/>
            <person name="McKernan K.J."/>
            <person name="McEwan P."/>
            <person name="Bosak S."/>
            <person name="Kellis M."/>
            <person name="Volff J.-N."/>
            <person name="Guigo R."/>
            <person name="Zody M.C."/>
            <person name="Mesirov J."/>
            <person name="Lindblad-Toh K."/>
            <person name="Birren B."/>
            <person name="Nusbaum C."/>
            <person name="Kahn D."/>
            <person name="Robinson-Rechavi M."/>
            <person name="Laudet V."/>
            <person name="Schachter V."/>
            <person name="Quetier F."/>
            <person name="Saurin W."/>
            <person name="Scarpelli C."/>
            <person name="Wincker P."/>
            <person name="Lander E.S."/>
            <person name="Weissenbach J."/>
            <person name="Roest Crollius H."/>
        </authorList>
    </citation>
    <scope>NUCLEOTIDE SEQUENCE [LARGE SCALE GENOMIC DNA]</scope>
</reference>
<comment type="caution">
    <text evidence="7">The sequence shown here is derived from an EMBL/GenBank/DDBJ whole genome shotgun (WGS) entry which is preliminary data.</text>
</comment>
<dbReference type="PANTHER" id="PTHR15897:SF2">
    <property type="entry name" value="ANKYRIN REPEAT AND MYND DOMAIN-CONTAINING PROTEIN 1"/>
    <property type="match status" value="1"/>
</dbReference>
<protein>
    <submittedName>
        <fullName evidence="7">(spotted green pufferfish) hypothetical protein</fullName>
    </submittedName>
</protein>
<dbReference type="GO" id="GO:0008270">
    <property type="term" value="F:zinc ion binding"/>
    <property type="evidence" value="ECO:0007669"/>
    <property type="project" value="UniProtKB-KW"/>
</dbReference>
<feature type="repeat" description="ANK" evidence="4">
    <location>
        <begin position="255"/>
        <end position="287"/>
    </location>
</feature>
<keyword evidence="2 5" id="KW-0863">Zinc-finger</keyword>
<dbReference type="SUPFAM" id="SSF48403">
    <property type="entry name" value="Ankyrin repeat"/>
    <property type="match status" value="1"/>
</dbReference>
<sequence length="787" mass="87125">MAKENTPGRLESIMKGYSTRTTVTVRAFTAGPQATNSRVSSFSTGRKDTDITSSLMGPAFRLICKNKRSKTLPSQGLYQLDHRFGPGVMSYPNGCMDVGLWVGKHLHKLCDVAEESFSLQDFPEYAAYVDPRAPVQRRSAEDHSLLLTGKSGELDGVPLGDLREADVYQGEPGPGSSLTLQARMETHIHKHRLAAETLSWDVGAVLALNRDGFGPKGPLEAMSEQLIQRASHGDLQAVSKIIRTGLVHPDVADSRGNTALIVATVNYHHDVLHLLLDVGADIDKLNGEGMSALAVCHLLYYPFRHLPAVFMPAPGKTQVRFHLMPFFFFLSDICRMDFAGFVSLKCVSCQILESPEISQADPPKPDPALSSQGCLSEQYGDAVIIVLYLFMLMFKPCFVASTGPRLLQILSDLGWKKRMQKNEKYRAGLIRHVNSGKSKGLYPLHVAAALPGPAGPEITEMLLHTVQDPDARAYDQDETFDLDKVYMKAQWGRDESTELKEGGRTALHVACQRAGDHQNATKVVALLLSHRASTDLLWSGHSPLSLAIATGNILAVEELLNGGADPNTPLGPGVGSALCAFANIHYTLDDRKETLLQMLVRAGADILMPVLVDGDVGTAMDYAYHSFHQVKRKTPLLPYLVVSSALPVSERLFYPFKFTLFASIQDVRISGTPFNALSPQEQELFKARCRLLCMMGDLMRQAAHQRELENLAEKERRVSLSYSERSQTFAIFSRGLNGNLKTVPKFCYYCGRSVLVRLTPCYRCYKVFYCSRPCRLRAWDELHKNEC</sequence>
<dbReference type="SUPFAM" id="SSF144232">
    <property type="entry name" value="HIT/MYND zinc finger-like"/>
    <property type="match status" value="1"/>
</dbReference>
<evidence type="ECO:0000259" key="6">
    <source>
        <dbReference type="PROSITE" id="PS50865"/>
    </source>
</evidence>
<dbReference type="Gene3D" id="1.25.40.20">
    <property type="entry name" value="Ankyrin repeat-containing domain"/>
    <property type="match status" value="2"/>
</dbReference>
<keyword evidence="3" id="KW-0862">Zinc</keyword>
<evidence type="ECO:0000256" key="4">
    <source>
        <dbReference type="PROSITE-ProRule" id="PRU00023"/>
    </source>
</evidence>